<sequence length="222" mass="24539">MTAPAQQLSQADSFETRDIVGYNPARQDHLRDCRVPPVLLSGVQRILDQDHWQSRGRAVCTCDQTAQFGCNDCTVPDLCQDCMVEAHRALPLHTVHEWNERVNYYISAMLCDLGLRIWFGHGGGTCPHPRPECLEAITPTGIKTVLVDFCTCDRAYLDDDQIKAHGWWAMRSNFVSAMPLWVVKLLLLPAEADAGDSNEPGDSDSEEESDSGNESSGSTTSA</sequence>
<feature type="compositionally biased region" description="Acidic residues" evidence="1">
    <location>
        <begin position="193"/>
        <end position="211"/>
    </location>
</feature>
<reference evidence="3" key="1">
    <citation type="submission" date="2023-03" db="EMBL/GenBank/DDBJ databases">
        <title>Massive genome expansion in bonnet fungi (Mycena s.s.) driven by repeated elements and novel gene families across ecological guilds.</title>
        <authorList>
            <consortium name="Lawrence Berkeley National Laboratory"/>
            <person name="Harder C.B."/>
            <person name="Miyauchi S."/>
            <person name="Viragh M."/>
            <person name="Kuo A."/>
            <person name="Thoen E."/>
            <person name="Andreopoulos B."/>
            <person name="Lu D."/>
            <person name="Skrede I."/>
            <person name="Drula E."/>
            <person name="Henrissat B."/>
            <person name="Morin E."/>
            <person name="Kohler A."/>
            <person name="Barry K."/>
            <person name="LaButti K."/>
            <person name="Morin E."/>
            <person name="Salamov A."/>
            <person name="Lipzen A."/>
            <person name="Mereny Z."/>
            <person name="Hegedus B."/>
            <person name="Baldrian P."/>
            <person name="Stursova M."/>
            <person name="Weitz H."/>
            <person name="Taylor A."/>
            <person name="Grigoriev I.V."/>
            <person name="Nagy L.G."/>
            <person name="Martin F."/>
            <person name="Kauserud H."/>
        </authorList>
    </citation>
    <scope>NUCLEOTIDE SEQUENCE</scope>
    <source>
        <strain evidence="3">CBHHK002</strain>
    </source>
</reference>
<gene>
    <name evidence="3" type="ORF">DFH08DRAFT_802379</name>
</gene>
<proteinExistence type="predicted"/>
<evidence type="ECO:0000256" key="1">
    <source>
        <dbReference type="SAM" id="MobiDB-lite"/>
    </source>
</evidence>
<dbReference type="EMBL" id="JARIHO010000007">
    <property type="protein sequence ID" value="KAJ7358561.1"/>
    <property type="molecule type" value="Genomic_DNA"/>
</dbReference>
<evidence type="ECO:0000259" key="2">
    <source>
        <dbReference type="Pfam" id="PF18803"/>
    </source>
</evidence>
<name>A0AAD7AIJ4_9AGAR</name>
<dbReference type="InterPro" id="IPR041457">
    <property type="entry name" value="CxC2_KDZ-assoc"/>
</dbReference>
<keyword evidence="4" id="KW-1185">Reference proteome</keyword>
<protein>
    <recommendedName>
        <fullName evidence="2">CxC2-like cysteine cluster KDZ transposase-associated domain-containing protein</fullName>
    </recommendedName>
</protein>
<organism evidence="3 4">
    <name type="scientific">Mycena albidolilacea</name>
    <dbReference type="NCBI Taxonomy" id="1033008"/>
    <lineage>
        <taxon>Eukaryota</taxon>
        <taxon>Fungi</taxon>
        <taxon>Dikarya</taxon>
        <taxon>Basidiomycota</taxon>
        <taxon>Agaricomycotina</taxon>
        <taxon>Agaricomycetes</taxon>
        <taxon>Agaricomycetidae</taxon>
        <taxon>Agaricales</taxon>
        <taxon>Marasmiineae</taxon>
        <taxon>Mycenaceae</taxon>
        <taxon>Mycena</taxon>
    </lineage>
</organism>
<dbReference type="AlphaFoldDB" id="A0AAD7AIJ4"/>
<evidence type="ECO:0000313" key="3">
    <source>
        <dbReference type="EMBL" id="KAJ7358561.1"/>
    </source>
</evidence>
<comment type="caution">
    <text evidence="3">The sequence shown here is derived from an EMBL/GenBank/DDBJ whole genome shotgun (WGS) entry which is preliminary data.</text>
</comment>
<evidence type="ECO:0000313" key="4">
    <source>
        <dbReference type="Proteomes" id="UP001218218"/>
    </source>
</evidence>
<feature type="compositionally biased region" description="Low complexity" evidence="1">
    <location>
        <begin position="212"/>
        <end position="222"/>
    </location>
</feature>
<feature type="domain" description="CxC2-like cysteine cluster KDZ transposase-associated" evidence="2">
    <location>
        <begin position="110"/>
        <end position="169"/>
    </location>
</feature>
<feature type="region of interest" description="Disordered" evidence="1">
    <location>
        <begin position="193"/>
        <end position="222"/>
    </location>
</feature>
<dbReference type="Proteomes" id="UP001218218">
    <property type="component" value="Unassembled WGS sequence"/>
</dbReference>
<dbReference type="Pfam" id="PF18803">
    <property type="entry name" value="CxC2"/>
    <property type="match status" value="1"/>
</dbReference>
<accession>A0AAD7AIJ4</accession>